<evidence type="ECO:0000313" key="6">
    <source>
        <dbReference type="Proteomes" id="UP000253551"/>
    </source>
</evidence>
<evidence type="ECO:0000256" key="4">
    <source>
        <dbReference type="SAM" id="MobiDB-lite"/>
    </source>
</evidence>
<dbReference type="AlphaFoldDB" id="A0A367J908"/>
<dbReference type="Gene3D" id="1.25.40.20">
    <property type="entry name" value="Ankyrin repeat-containing domain"/>
    <property type="match status" value="2"/>
</dbReference>
<feature type="repeat" description="ANK" evidence="3">
    <location>
        <begin position="158"/>
        <end position="190"/>
    </location>
</feature>
<accession>A0A367J908</accession>
<sequence length="367" mass="40202">MTSSIGSKRPSSNSETSDSTKRRVSNIWDDVTLTHLNVKALYQYIKSRGDVTQSSNEGYGLLYLAAHNKSLEALRMLLLQPGIEINMTNGPHHELPIHVACAHGHSEAVEILIENGSVVDAIDELGHTPLMNAVFSGSEECIKMILDQGVDPTTVDNEGNSLLHLIASSNTVNAVPLLVKRGIPLDGHNARGLSPLAIAISFGHVETALGLIEAGADVNGRTRLGTVLHYAVTWNRLDVTQKLVEGKCEVQVLNAMEETPLYVAVQQRKIDLVQYLIEQGKADPCFPNNANISLLYAANHGYTEICKFLLSPNTSPYFIQTAAKMSASGGHFLTEKFLQEKYEEFIKEKDNDDVAFDSLINTFSDEE</sequence>
<dbReference type="PANTHER" id="PTHR24198:SF165">
    <property type="entry name" value="ANKYRIN REPEAT-CONTAINING PROTEIN-RELATED"/>
    <property type="match status" value="1"/>
</dbReference>
<dbReference type="Pfam" id="PF00023">
    <property type="entry name" value="Ank"/>
    <property type="match status" value="1"/>
</dbReference>
<evidence type="ECO:0000256" key="3">
    <source>
        <dbReference type="PROSITE-ProRule" id="PRU00023"/>
    </source>
</evidence>
<comment type="caution">
    <text evidence="5">The sequence shown here is derived from an EMBL/GenBank/DDBJ whole genome shotgun (WGS) entry which is preliminary data.</text>
</comment>
<feature type="repeat" description="ANK" evidence="3">
    <location>
        <begin position="92"/>
        <end position="124"/>
    </location>
</feature>
<dbReference type="SMART" id="SM00248">
    <property type="entry name" value="ANK"/>
    <property type="match status" value="8"/>
</dbReference>
<dbReference type="PROSITE" id="PS50297">
    <property type="entry name" value="ANK_REP_REGION"/>
    <property type="match status" value="4"/>
</dbReference>
<organism evidence="5 6">
    <name type="scientific">Rhizopus stolonifer</name>
    <name type="common">Rhizopus nigricans</name>
    <dbReference type="NCBI Taxonomy" id="4846"/>
    <lineage>
        <taxon>Eukaryota</taxon>
        <taxon>Fungi</taxon>
        <taxon>Fungi incertae sedis</taxon>
        <taxon>Mucoromycota</taxon>
        <taxon>Mucoromycotina</taxon>
        <taxon>Mucoromycetes</taxon>
        <taxon>Mucorales</taxon>
        <taxon>Mucorineae</taxon>
        <taxon>Rhizopodaceae</taxon>
        <taxon>Rhizopus</taxon>
    </lineage>
</organism>
<evidence type="ECO:0000313" key="5">
    <source>
        <dbReference type="EMBL" id="RCH86418.1"/>
    </source>
</evidence>
<name>A0A367J908_RHIST</name>
<feature type="compositionally biased region" description="Polar residues" evidence="4">
    <location>
        <begin position="1"/>
        <end position="17"/>
    </location>
</feature>
<keyword evidence="6" id="KW-1185">Reference proteome</keyword>
<dbReference type="InterPro" id="IPR002110">
    <property type="entry name" value="Ankyrin_rpt"/>
</dbReference>
<dbReference type="SUPFAM" id="SSF48403">
    <property type="entry name" value="Ankyrin repeat"/>
    <property type="match status" value="2"/>
</dbReference>
<dbReference type="Proteomes" id="UP000253551">
    <property type="component" value="Unassembled WGS sequence"/>
</dbReference>
<feature type="repeat" description="ANK" evidence="3">
    <location>
        <begin position="191"/>
        <end position="223"/>
    </location>
</feature>
<dbReference type="STRING" id="4846.A0A367J908"/>
<feature type="repeat" description="ANK" evidence="3">
    <location>
        <begin position="256"/>
        <end position="280"/>
    </location>
</feature>
<evidence type="ECO:0000256" key="2">
    <source>
        <dbReference type="ARBA" id="ARBA00023043"/>
    </source>
</evidence>
<feature type="repeat" description="ANK" evidence="3">
    <location>
        <begin position="125"/>
        <end position="157"/>
    </location>
</feature>
<dbReference type="EMBL" id="PJQM01003938">
    <property type="protein sequence ID" value="RCH86418.1"/>
    <property type="molecule type" value="Genomic_DNA"/>
</dbReference>
<feature type="region of interest" description="Disordered" evidence="4">
    <location>
        <begin position="1"/>
        <end position="22"/>
    </location>
</feature>
<reference evidence="5 6" key="1">
    <citation type="journal article" date="2018" name="G3 (Bethesda)">
        <title>Phylogenetic and Phylogenomic Definition of Rhizopus Species.</title>
        <authorList>
            <person name="Gryganskyi A.P."/>
            <person name="Golan J."/>
            <person name="Dolatabadi S."/>
            <person name="Mondo S."/>
            <person name="Robb S."/>
            <person name="Idnurm A."/>
            <person name="Muszewska A."/>
            <person name="Steczkiewicz K."/>
            <person name="Masonjones S."/>
            <person name="Liao H.L."/>
            <person name="Gajdeczka M.T."/>
            <person name="Anike F."/>
            <person name="Vuek A."/>
            <person name="Anishchenko I.M."/>
            <person name="Voigt K."/>
            <person name="de Hoog G.S."/>
            <person name="Smith M.E."/>
            <person name="Heitman J."/>
            <person name="Vilgalys R."/>
            <person name="Stajich J.E."/>
        </authorList>
    </citation>
    <scope>NUCLEOTIDE SEQUENCE [LARGE SCALE GENOMIC DNA]</scope>
    <source>
        <strain evidence="5 6">LSU 92-RS-03</strain>
    </source>
</reference>
<proteinExistence type="predicted"/>
<dbReference type="InterPro" id="IPR036770">
    <property type="entry name" value="Ankyrin_rpt-contain_sf"/>
</dbReference>
<feature type="repeat" description="ANK" evidence="3">
    <location>
        <begin position="57"/>
        <end position="90"/>
    </location>
</feature>
<keyword evidence="1" id="KW-0677">Repeat</keyword>
<gene>
    <name evidence="5" type="ORF">CU098_004491</name>
</gene>
<protein>
    <submittedName>
        <fullName evidence="5">Uncharacterized protein</fullName>
    </submittedName>
</protein>
<dbReference type="OrthoDB" id="194358at2759"/>
<dbReference type="Pfam" id="PF12796">
    <property type="entry name" value="Ank_2"/>
    <property type="match status" value="2"/>
</dbReference>
<dbReference type="PROSITE" id="PS50088">
    <property type="entry name" value="ANK_REPEAT"/>
    <property type="match status" value="6"/>
</dbReference>
<evidence type="ECO:0000256" key="1">
    <source>
        <dbReference type="ARBA" id="ARBA00022737"/>
    </source>
</evidence>
<dbReference type="PANTHER" id="PTHR24198">
    <property type="entry name" value="ANKYRIN REPEAT AND PROTEIN KINASE DOMAIN-CONTAINING PROTEIN"/>
    <property type="match status" value="1"/>
</dbReference>
<keyword evidence="2 3" id="KW-0040">ANK repeat</keyword>